<dbReference type="InterPro" id="IPR000182">
    <property type="entry name" value="GNAT_dom"/>
</dbReference>
<dbReference type="InterPro" id="IPR051554">
    <property type="entry name" value="Acetyltransferase_Eis"/>
</dbReference>
<reference evidence="2 3" key="1">
    <citation type="submission" date="2018-03" db="EMBL/GenBank/DDBJ databases">
        <authorList>
            <person name="Gulvik C.A."/>
        </authorList>
    </citation>
    <scope>NUCLEOTIDE SEQUENCE [LARGE SCALE GENOMIC DNA]</scope>
    <source>
        <strain evidence="2 3">JCM 31581</strain>
    </source>
</reference>
<dbReference type="GO" id="GO:0034069">
    <property type="term" value="F:aminoglycoside N-acetyltransferase activity"/>
    <property type="evidence" value="ECO:0007669"/>
    <property type="project" value="TreeGrafter"/>
</dbReference>
<dbReference type="OrthoDB" id="9768284at2"/>
<organism evidence="2 3">
    <name type="scientific">Vagococcus humatus</name>
    <dbReference type="NCBI Taxonomy" id="1889241"/>
    <lineage>
        <taxon>Bacteria</taxon>
        <taxon>Bacillati</taxon>
        <taxon>Bacillota</taxon>
        <taxon>Bacilli</taxon>
        <taxon>Lactobacillales</taxon>
        <taxon>Enterococcaceae</taxon>
        <taxon>Vagococcus</taxon>
    </lineage>
</organism>
<dbReference type="SUPFAM" id="SSF55729">
    <property type="entry name" value="Acyl-CoA N-acyltransferases (Nat)"/>
    <property type="match status" value="1"/>
</dbReference>
<dbReference type="Pfam" id="PF13530">
    <property type="entry name" value="SCP2_2"/>
    <property type="match status" value="1"/>
</dbReference>
<dbReference type="Gene3D" id="3.40.630.30">
    <property type="match status" value="2"/>
</dbReference>
<dbReference type="Pfam" id="PF17668">
    <property type="entry name" value="Acetyltransf_17"/>
    <property type="match status" value="1"/>
</dbReference>
<name>A0A3R9ZWN0_9ENTE</name>
<dbReference type="PANTHER" id="PTHR37817">
    <property type="entry name" value="N-ACETYLTRANSFERASE EIS"/>
    <property type="match status" value="1"/>
</dbReference>
<evidence type="ECO:0000313" key="3">
    <source>
        <dbReference type="Proteomes" id="UP000277864"/>
    </source>
</evidence>
<dbReference type="PROSITE" id="PS51186">
    <property type="entry name" value="GNAT"/>
    <property type="match status" value="1"/>
</dbReference>
<evidence type="ECO:0000313" key="2">
    <source>
        <dbReference type="EMBL" id="RST89494.1"/>
    </source>
</evidence>
<proteinExistence type="predicted"/>
<dbReference type="AlphaFoldDB" id="A0A3R9ZWN0"/>
<evidence type="ECO:0000259" key="1">
    <source>
        <dbReference type="PROSITE" id="PS51186"/>
    </source>
</evidence>
<dbReference type="GO" id="GO:0030649">
    <property type="term" value="P:aminoglycoside antibiotic catabolic process"/>
    <property type="evidence" value="ECO:0007669"/>
    <property type="project" value="TreeGrafter"/>
</dbReference>
<dbReference type="SUPFAM" id="SSF55718">
    <property type="entry name" value="SCP-like"/>
    <property type="match status" value="1"/>
</dbReference>
<dbReference type="InterPro" id="IPR041380">
    <property type="entry name" value="Acetyltransf_17"/>
</dbReference>
<dbReference type="PANTHER" id="PTHR37817:SF1">
    <property type="entry name" value="N-ACETYLTRANSFERASE EIS"/>
    <property type="match status" value="1"/>
</dbReference>
<gene>
    <name evidence="2" type="ORF">C7P63_06920</name>
</gene>
<dbReference type="EMBL" id="PXZH01000002">
    <property type="protein sequence ID" value="RST89494.1"/>
    <property type="molecule type" value="Genomic_DNA"/>
</dbReference>
<dbReference type="RefSeq" id="WP_125943428.1">
    <property type="nucleotide sequence ID" value="NZ_PXZH01000002.1"/>
</dbReference>
<protein>
    <submittedName>
        <fullName evidence="2">GNAT family N-acetyltransferase</fullName>
    </submittedName>
</protein>
<feature type="domain" description="N-acetyltransferase" evidence="1">
    <location>
        <begin position="10"/>
        <end position="168"/>
    </location>
</feature>
<dbReference type="InterPro" id="IPR016181">
    <property type="entry name" value="Acyl_CoA_acyltransferase"/>
</dbReference>
<dbReference type="Pfam" id="PF13527">
    <property type="entry name" value="Acetyltransf_9"/>
    <property type="match status" value="1"/>
</dbReference>
<dbReference type="Gene3D" id="3.30.1050.10">
    <property type="entry name" value="SCP2 sterol-binding domain"/>
    <property type="match status" value="1"/>
</dbReference>
<accession>A0A3R9ZWN0</accession>
<dbReference type="InterPro" id="IPR036527">
    <property type="entry name" value="SCP2_sterol-bd_dom_sf"/>
</dbReference>
<keyword evidence="3" id="KW-1185">Reference proteome</keyword>
<sequence>MDRKKIREKLMIKPVTLTHLNQFNELLRYVFQVTESDLEEGGYEDDQEIAKAKRPVLKAADVIGWFDKKDDQLVSQLAIYPCQVNIHGKIYQMAGLTGVGTYPEYANLGLMKELISLGLTKMREKEQWISYLYPYNIPYYRRKGWEIISDRMTFKIRDSQLPKAINVPGTVEREPIDHPDVPHIYNAFAKQNHGAMIRDELAWEEYWRWENEEERIAAIYYDANNQPTGFCLYWIAEEIFHIKELIYLNQEARKGLWNFITAHFSMIHYVEGTTYKNEPIAFLFDDSEITETITPYFMARIVDAEKFIQHYPFQTTTEPFHFVITDPIADWNNRMISLTWDEQGELTLGDTPVGQPVTLDIQTLTSLLMSYKRPTYLHKIERLQTDSTTLKHLEGLISNETAYFSDYF</sequence>
<keyword evidence="2" id="KW-0808">Transferase</keyword>
<dbReference type="InterPro" id="IPR025559">
    <property type="entry name" value="Eis_dom"/>
</dbReference>
<dbReference type="Proteomes" id="UP000277864">
    <property type="component" value="Unassembled WGS sequence"/>
</dbReference>
<comment type="caution">
    <text evidence="2">The sequence shown here is derived from an EMBL/GenBank/DDBJ whole genome shotgun (WGS) entry which is preliminary data.</text>
</comment>